<evidence type="ECO:0000313" key="2">
    <source>
        <dbReference type="EMBL" id="HGH60239.1"/>
    </source>
</evidence>
<gene>
    <name evidence="2" type="ORF">ENV54_02945</name>
</gene>
<name>A0A7C4AQW8_9BACT</name>
<feature type="signal peptide" evidence="1">
    <location>
        <begin position="1"/>
        <end position="17"/>
    </location>
</feature>
<dbReference type="AlphaFoldDB" id="A0A7C4AQW8"/>
<proteinExistence type="predicted"/>
<organism evidence="2">
    <name type="scientific">Desulfomonile tiedjei</name>
    <dbReference type="NCBI Taxonomy" id="2358"/>
    <lineage>
        <taxon>Bacteria</taxon>
        <taxon>Pseudomonadati</taxon>
        <taxon>Thermodesulfobacteriota</taxon>
        <taxon>Desulfomonilia</taxon>
        <taxon>Desulfomonilales</taxon>
        <taxon>Desulfomonilaceae</taxon>
        <taxon>Desulfomonile</taxon>
    </lineage>
</organism>
<dbReference type="EMBL" id="DTGT01000095">
    <property type="protein sequence ID" value="HGH60239.1"/>
    <property type="molecule type" value="Genomic_DNA"/>
</dbReference>
<feature type="chain" id="PRO_5027887578" evidence="1">
    <location>
        <begin position="18"/>
        <end position="160"/>
    </location>
</feature>
<keyword evidence="1" id="KW-0732">Signal</keyword>
<protein>
    <submittedName>
        <fullName evidence="2">Uncharacterized protein</fullName>
    </submittedName>
</protein>
<accession>A0A7C4AQW8</accession>
<evidence type="ECO:0000256" key="1">
    <source>
        <dbReference type="SAM" id="SignalP"/>
    </source>
</evidence>
<comment type="caution">
    <text evidence="2">The sequence shown here is derived from an EMBL/GenBank/DDBJ whole genome shotgun (WGS) entry which is preliminary data.</text>
</comment>
<reference evidence="2" key="1">
    <citation type="journal article" date="2020" name="mSystems">
        <title>Genome- and Community-Level Interaction Insights into Carbon Utilization and Element Cycling Functions of Hydrothermarchaeota in Hydrothermal Sediment.</title>
        <authorList>
            <person name="Zhou Z."/>
            <person name="Liu Y."/>
            <person name="Xu W."/>
            <person name="Pan J."/>
            <person name="Luo Z.H."/>
            <person name="Li M."/>
        </authorList>
    </citation>
    <scope>NUCLEOTIDE SEQUENCE [LARGE SCALE GENOMIC DNA]</scope>
    <source>
        <strain evidence="2">SpSt-769</strain>
    </source>
</reference>
<sequence length="160" mass="18137">MPVVFVMIMLLAAPAVVCWGAEGESTDPSQSGSHGAFSWEMPGRVSIFDLQFGPAIYKNGEFVFQGDKRSISIDEFPDRLTLVVRFSYQSSQSEVPLKFMIRLPDTRQYEETVRLPSRSGHYAYHFTIHNPRDFLGTGYIYLYYGFSIVDVLDFNIAAGR</sequence>